<evidence type="ECO:0000313" key="3">
    <source>
        <dbReference type="Proteomes" id="UP000191980"/>
    </source>
</evidence>
<evidence type="ECO:0000256" key="1">
    <source>
        <dbReference type="SAM" id="Phobius"/>
    </source>
</evidence>
<organism evidence="2 3">
    <name type="scientific">Methyloprofundus sedimenti</name>
    <dbReference type="NCBI Taxonomy" id="1420851"/>
    <lineage>
        <taxon>Bacteria</taxon>
        <taxon>Pseudomonadati</taxon>
        <taxon>Pseudomonadota</taxon>
        <taxon>Gammaproteobacteria</taxon>
        <taxon>Methylococcales</taxon>
        <taxon>Methylococcaceae</taxon>
        <taxon>Methyloprofundus</taxon>
    </lineage>
</organism>
<dbReference type="STRING" id="1420851.AU255_06025"/>
<dbReference type="OrthoDB" id="9813525at2"/>
<gene>
    <name evidence="2" type="ORF">AU255_06025</name>
</gene>
<keyword evidence="1" id="KW-1133">Transmembrane helix</keyword>
<keyword evidence="1" id="KW-0472">Membrane</keyword>
<protein>
    <recommendedName>
        <fullName evidence="4">II family cellulose-binding protein</fullName>
    </recommendedName>
</protein>
<proteinExistence type="predicted"/>
<dbReference type="AlphaFoldDB" id="A0A1V8M7S4"/>
<reference evidence="2 3" key="1">
    <citation type="submission" date="2015-12" db="EMBL/GenBank/DDBJ databases">
        <authorList>
            <person name="Shamseldin A."/>
            <person name="Moawad H."/>
            <person name="Abd El-Rahim W.M."/>
            <person name="Sadowsky M.J."/>
        </authorList>
    </citation>
    <scope>NUCLEOTIDE SEQUENCE [LARGE SCALE GENOMIC DNA]</scope>
    <source>
        <strain evidence="2 3">WF1</strain>
    </source>
</reference>
<feature type="transmembrane region" description="Helical" evidence="1">
    <location>
        <begin position="59"/>
        <end position="84"/>
    </location>
</feature>
<accession>A0A1V8M7S4</accession>
<evidence type="ECO:0000313" key="2">
    <source>
        <dbReference type="EMBL" id="OQK17433.1"/>
    </source>
</evidence>
<dbReference type="Proteomes" id="UP000191980">
    <property type="component" value="Unassembled WGS sequence"/>
</dbReference>
<comment type="caution">
    <text evidence="2">The sequence shown here is derived from an EMBL/GenBank/DDBJ whole genome shotgun (WGS) entry which is preliminary data.</text>
</comment>
<keyword evidence="3" id="KW-1185">Reference proteome</keyword>
<keyword evidence="1" id="KW-0812">Transmembrane</keyword>
<dbReference type="RefSeq" id="WP_080522043.1">
    <property type="nucleotide sequence ID" value="NZ_LPUF01000001.1"/>
</dbReference>
<dbReference type="InterPro" id="IPR021279">
    <property type="entry name" value="DUF2721"/>
</dbReference>
<dbReference type="EMBL" id="LPUF01000001">
    <property type="protein sequence ID" value="OQK17433.1"/>
    <property type="molecule type" value="Genomic_DNA"/>
</dbReference>
<evidence type="ECO:0008006" key="4">
    <source>
        <dbReference type="Google" id="ProtNLM"/>
    </source>
</evidence>
<feature type="transmembrane region" description="Helical" evidence="1">
    <location>
        <begin position="6"/>
        <end position="24"/>
    </location>
</feature>
<sequence length="130" mass="14819">MQISITTPALLFPAISVLFLAYANRYLAISKRTRELHGLYNKTQSFYAKKQVESLRKRIRLIIIMQLLAVMGIISCVLTMGLIFFGLQKIANYCFLTGMILIVFSLLVSMWELLISTQALNIELQKIEGE</sequence>
<name>A0A1V8M7S4_9GAMM</name>
<feature type="transmembrane region" description="Helical" evidence="1">
    <location>
        <begin position="90"/>
        <end position="114"/>
    </location>
</feature>
<dbReference type="Pfam" id="PF11026">
    <property type="entry name" value="DUF2721"/>
    <property type="match status" value="1"/>
</dbReference>